<dbReference type="KEGG" id="lfo:LMK00_06880"/>
<name>A0A9Q9D5W3_9LACT</name>
<sequence length="64" mass="7578">MTTVMWVAVIIWLIAAVVYTTCSIREERARRKWEHNCMKAVEVLELIGKLWKNAESDQDKQKEK</sequence>
<evidence type="ECO:0000313" key="2">
    <source>
        <dbReference type="EMBL" id="USJ19555.1"/>
    </source>
</evidence>
<dbReference type="RefSeq" id="WP_252175102.1">
    <property type="nucleotide sequence ID" value="NZ_CP086395.1"/>
</dbReference>
<keyword evidence="1" id="KW-0472">Membrane</keyword>
<keyword evidence="1" id="KW-0812">Transmembrane</keyword>
<gene>
    <name evidence="2" type="ORF">LMK00_06880</name>
</gene>
<reference evidence="2" key="1">
    <citation type="journal article" date="2022" name="Front. Microbiol.">
        <title>Feed Insects as a Reservoir of Granadaene-Producing Lactococci.</title>
        <authorList>
            <person name="Neuzil-Bunesova V."/>
            <person name="Ramirez Garcia A."/>
            <person name="Modrackova N."/>
            <person name="Makovska M."/>
            <person name="Sabolova M."/>
            <person name="Sproer C."/>
            <person name="Bunk B."/>
            <person name="Blom J."/>
            <person name="Schwab C."/>
        </authorList>
    </citation>
    <scope>NUCLEOTIDE SEQUENCE</scope>
    <source>
        <strain evidence="2">I4/6O</strain>
    </source>
</reference>
<accession>A0A9Q9D5W3</accession>
<organism evidence="2 3">
    <name type="scientific">Lactococcus formosensis</name>
    <dbReference type="NCBI Taxonomy" id="1281486"/>
    <lineage>
        <taxon>Bacteria</taxon>
        <taxon>Bacillati</taxon>
        <taxon>Bacillota</taxon>
        <taxon>Bacilli</taxon>
        <taxon>Lactobacillales</taxon>
        <taxon>Streptococcaceae</taxon>
        <taxon>Lactococcus</taxon>
    </lineage>
</organism>
<evidence type="ECO:0000256" key="1">
    <source>
        <dbReference type="SAM" id="Phobius"/>
    </source>
</evidence>
<proteinExistence type="predicted"/>
<dbReference type="Proteomes" id="UP001056730">
    <property type="component" value="Chromosome"/>
</dbReference>
<dbReference type="EMBL" id="CP086395">
    <property type="protein sequence ID" value="USJ19555.1"/>
    <property type="molecule type" value="Genomic_DNA"/>
</dbReference>
<feature type="transmembrane region" description="Helical" evidence="1">
    <location>
        <begin position="6"/>
        <end position="24"/>
    </location>
</feature>
<protein>
    <submittedName>
        <fullName evidence="2">Uncharacterized protein</fullName>
    </submittedName>
</protein>
<evidence type="ECO:0000313" key="3">
    <source>
        <dbReference type="Proteomes" id="UP001056730"/>
    </source>
</evidence>
<keyword evidence="1" id="KW-1133">Transmembrane helix</keyword>
<dbReference type="AlphaFoldDB" id="A0A9Q9D5W3"/>